<dbReference type="InterPro" id="IPR036291">
    <property type="entry name" value="NAD(P)-bd_dom_sf"/>
</dbReference>
<evidence type="ECO:0000256" key="1">
    <source>
        <dbReference type="ARBA" id="ARBA00006484"/>
    </source>
</evidence>
<dbReference type="SUPFAM" id="SSF51735">
    <property type="entry name" value="NAD(P)-binding Rossmann-fold domains"/>
    <property type="match status" value="1"/>
</dbReference>
<evidence type="ECO:0000256" key="2">
    <source>
        <dbReference type="ARBA" id="ARBA00023002"/>
    </source>
</evidence>
<keyword evidence="4" id="KW-1185">Reference proteome</keyword>
<keyword evidence="2" id="KW-0560">Oxidoreductase</keyword>
<comment type="similarity">
    <text evidence="1">Belongs to the short-chain dehydrogenases/reductases (SDR) family.</text>
</comment>
<evidence type="ECO:0008006" key="5">
    <source>
        <dbReference type="Google" id="ProtNLM"/>
    </source>
</evidence>
<dbReference type="AlphaFoldDB" id="A0A9P9JHR1"/>
<dbReference type="Gene3D" id="3.40.50.720">
    <property type="entry name" value="NAD(P)-binding Rossmann-like Domain"/>
    <property type="match status" value="1"/>
</dbReference>
<dbReference type="Pfam" id="PF00106">
    <property type="entry name" value="adh_short"/>
    <property type="match status" value="1"/>
</dbReference>
<dbReference type="PRINTS" id="PR00081">
    <property type="entry name" value="GDHRDH"/>
</dbReference>
<name>A0A9P9JHR1_9HYPO</name>
<comment type="caution">
    <text evidence="3">The sequence shown here is derived from an EMBL/GenBank/DDBJ whole genome shotgun (WGS) entry which is preliminary data.</text>
</comment>
<dbReference type="InterPro" id="IPR002347">
    <property type="entry name" value="SDR_fam"/>
</dbReference>
<dbReference type="GO" id="GO:0016491">
    <property type="term" value="F:oxidoreductase activity"/>
    <property type="evidence" value="ECO:0007669"/>
    <property type="project" value="UniProtKB-KW"/>
</dbReference>
<evidence type="ECO:0000313" key="3">
    <source>
        <dbReference type="EMBL" id="KAH7161947.1"/>
    </source>
</evidence>
<dbReference type="EMBL" id="JAGMUU010000001">
    <property type="protein sequence ID" value="KAH7161947.1"/>
    <property type="molecule type" value="Genomic_DNA"/>
</dbReference>
<proteinExistence type="inferred from homology"/>
<dbReference type="OrthoDB" id="191139at2759"/>
<evidence type="ECO:0000313" key="4">
    <source>
        <dbReference type="Proteomes" id="UP000717696"/>
    </source>
</evidence>
<organism evidence="3 4">
    <name type="scientific">Dactylonectria estremocensis</name>
    <dbReference type="NCBI Taxonomy" id="1079267"/>
    <lineage>
        <taxon>Eukaryota</taxon>
        <taxon>Fungi</taxon>
        <taxon>Dikarya</taxon>
        <taxon>Ascomycota</taxon>
        <taxon>Pezizomycotina</taxon>
        <taxon>Sordariomycetes</taxon>
        <taxon>Hypocreomycetidae</taxon>
        <taxon>Hypocreales</taxon>
        <taxon>Nectriaceae</taxon>
        <taxon>Dactylonectria</taxon>
    </lineage>
</organism>
<dbReference type="PANTHER" id="PTHR24320">
    <property type="entry name" value="RETINOL DEHYDROGENASE"/>
    <property type="match status" value="1"/>
</dbReference>
<dbReference type="Proteomes" id="UP000717696">
    <property type="component" value="Unassembled WGS sequence"/>
</dbReference>
<gene>
    <name evidence="3" type="ORF">B0J13DRAFT_632687</name>
</gene>
<reference evidence="3" key="1">
    <citation type="journal article" date="2021" name="Nat. Commun.">
        <title>Genetic determinants of endophytism in the Arabidopsis root mycobiome.</title>
        <authorList>
            <person name="Mesny F."/>
            <person name="Miyauchi S."/>
            <person name="Thiergart T."/>
            <person name="Pickel B."/>
            <person name="Atanasova L."/>
            <person name="Karlsson M."/>
            <person name="Huettel B."/>
            <person name="Barry K.W."/>
            <person name="Haridas S."/>
            <person name="Chen C."/>
            <person name="Bauer D."/>
            <person name="Andreopoulos W."/>
            <person name="Pangilinan J."/>
            <person name="LaButti K."/>
            <person name="Riley R."/>
            <person name="Lipzen A."/>
            <person name="Clum A."/>
            <person name="Drula E."/>
            <person name="Henrissat B."/>
            <person name="Kohler A."/>
            <person name="Grigoriev I.V."/>
            <person name="Martin F.M."/>
            <person name="Hacquard S."/>
        </authorList>
    </citation>
    <scope>NUCLEOTIDE SEQUENCE</scope>
    <source>
        <strain evidence="3">MPI-CAGE-AT-0021</strain>
    </source>
</reference>
<sequence>MSRYAASHVSTQGPGDARPTALQVVEDEGLIGKLTGKVVLVTGANSGIGVETARAIHATGATLYLTARDSAKAQQAVDNIKNGPGPKSDAPIHAIELRLDSFASVRAAAKAFHGKSDKLNLLILNAGVMATPEGKTEDGFETQFGTNHLGHFLLFQLLKPDLLAASTPQFQSRVISVASSAHRFSKVRLEDFNFEKDPYNSWTAYGQSKTANIYFANEIERRYGSKGLHAFSVHPGIIQTNLSQYLSKEVLESLARNESLHKSMKSIPQGAATTLYAALSKEWEGRGGKYLSNLAEEGPAETTGDWLQSEVGYAPWAYDEEDARKLWEESNNLVGVDSE</sequence>
<dbReference type="PANTHER" id="PTHR24320:SF272">
    <property type="entry name" value="NAD(P)-BINDING ROSSMANN-FOLD SUPERFAMILY PROTEIN"/>
    <property type="match status" value="1"/>
</dbReference>
<protein>
    <recommendedName>
        <fullName evidence="5">WW domain-containing oxidoreductase</fullName>
    </recommendedName>
</protein>
<accession>A0A9P9JHR1</accession>